<dbReference type="GO" id="GO:0030182">
    <property type="term" value="P:neuron differentiation"/>
    <property type="evidence" value="ECO:0007669"/>
    <property type="project" value="TreeGrafter"/>
</dbReference>
<dbReference type="CDD" id="cd09379">
    <property type="entry name" value="LIM2_AWH"/>
    <property type="match status" value="1"/>
</dbReference>
<feature type="region of interest" description="Disordered" evidence="12">
    <location>
        <begin position="227"/>
        <end position="313"/>
    </location>
</feature>
<evidence type="ECO:0000256" key="7">
    <source>
        <dbReference type="ARBA" id="ARBA00023155"/>
    </source>
</evidence>
<dbReference type="Gene3D" id="1.10.10.60">
    <property type="entry name" value="Homeodomain-like"/>
    <property type="match status" value="1"/>
</dbReference>
<evidence type="ECO:0000313" key="16">
    <source>
        <dbReference type="Proteomes" id="UP000053105"/>
    </source>
</evidence>
<feature type="region of interest" description="Disordered" evidence="12">
    <location>
        <begin position="486"/>
        <end position="505"/>
    </location>
</feature>
<dbReference type="STRING" id="166423.A0A0M9A4M4"/>
<keyword evidence="7 9" id="KW-0371">Homeobox</keyword>
<dbReference type="CDD" id="cd09369">
    <property type="entry name" value="LIM1_Lhx2_Lhx9"/>
    <property type="match status" value="1"/>
</dbReference>
<dbReference type="Proteomes" id="UP000053105">
    <property type="component" value="Unassembled WGS sequence"/>
</dbReference>
<dbReference type="Gene3D" id="2.10.110.10">
    <property type="entry name" value="Cysteine Rich Protein"/>
    <property type="match status" value="2"/>
</dbReference>
<dbReference type="GO" id="GO:0046872">
    <property type="term" value="F:metal ion binding"/>
    <property type="evidence" value="ECO:0007669"/>
    <property type="project" value="UniProtKB-KW"/>
</dbReference>
<dbReference type="EMBL" id="KQ435735">
    <property type="protein sequence ID" value="KOX77137.1"/>
    <property type="molecule type" value="Genomic_DNA"/>
</dbReference>
<evidence type="ECO:0000256" key="11">
    <source>
        <dbReference type="RuleBase" id="RU000682"/>
    </source>
</evidence>
<dbReference type="PROSITE" id="PS50023">
    <property type="entry name" value="LIM_DOMAIN_2"/>
    <property type="match status" value="2"/>
</dbReference>
<keyword evidence="5 10" id="KW-0440">LIM domain</keyword>
<evidence type="ECO:0000259" key="14">
    <source>
        <dbReference type="PROSITE" id="PS50071"/>
    </source>
</evidence>
<dbReference type="PANTHER" id="PTHR24208:SF127">
    <property type="entry name" value="LIM_HOMEOBOX PROTEIN AWH"/>
    <property type="match status" value="1"/>
</dbReference>
<evidence type="ECO:0000256" key="3">
    <source>
        <dbReference type="ARBA" id="ARBA00022737"/>
    </source>
</evidence>
<proteinExistence type="predicted"/>
<dbReference type="SUPFAM" id="SSF46689">
    <property type="entry name" value="Homeodomain-like"/>
    <property type="match status" value="1"/>
</dbReference>
<feature type="compositionally biased region" description="Low complexity" evidence="12">
    <location>
        <begin position="227"/>
        <end position="240"/>
    </location>
</feature>
<evidence type="ECO:0000256" key="1">
    <source>
        <dbReference type="ARBA" id="ARBA00004123"/>
    </source>
</evidence>
<keyword evidence="3" id="KW-0677">Repeat</keyword>
<dbReference type="SMART" id="SM00132">
    <property type="entry name" value="LIM"/>
    <property type="match status" value="2"/>
</dbReference>
<dbReference type="InterPro" id="IPR001356">
    <property type="entry name" value="HD"/>
</dbReference>
<evidence type="ECO:0000256" key="5">
    <source>
        <dbReference type="ARBA" id="ARBA00023038"/>
    </source>
</evidence>
<dbReference type="PANTHER" id="PTHR24208">
    <property type="entry name" value="LIM/HOMEOBOX PROTEIN LHX"/>
    <property type="match status" value="1"/>
</dbReference>
<organism evidence="15 16">
    <name type="scientific">Melipona quadrifasciata</name>
    <dbReference type="NCBI Taxonomy" id="166423"/>
    <lineage>
        <taxon>Eukaryota</taxon>
        <taxon>Metazoa</taxon>
        <taxon>Ecdysozoa</taxon>
        <taxon>Arthropoda</taxon>
        <taxon>Hexapoda</taxon>
        <taxon>Insecta</taxon>
        <taxon>Pterygota</taxon>
        <taxon>Neoptera</taxon>
        <taxon>Endopterygota</taxon>
        <taxon>Hymenoptera</taxon>
        <taxon>Apocrita</taxon>
        <taxon>Aculeata</taxon>
        <taxon>Apoidea</taxon>
        <taxon>Anthophila</taxon>
        <taxon>Apidae</taxon>
        <taxon>Melipona</taxon>
    </lineage>
</organism>
<comment type="subcellular location">
    <subcellularLocation>
        <location evidence="1 9 11">Nucleus</location>
    </subcellularLocation>
</comment>
<dbReference type="SUPFAM" id="SSF57716">
    <property type="entry name" value="Glucocorticoid receptor-like (DNA-binding domain)"/>
    <property type="match status" value="2"/>
</dbReference>
<dbReference type="GO" id="GO:0000981">
    <property type="term" value="F:DNA-binding transcription factor activity, RNA polymerase II-specific"/>
    <property type="evidence" value="ECO:0007669"/>
    <property type="project" value="TreeGrafter"/>
</dbReference>
<dbReference type="GO" id="GO:0000977">
    <property type="term" value="F:RNA polymerase II transcription regulatory region sequence-specific DNA binding"/>
    <property type="evidence" value="ECO:0007669"/>
    <property type="project" value="TreeGrafter"/>
</dbReference>
<reference evidence="15 16" key="1">
    <citation type="submission" date="2015-07" db="EMBL/GenBank/DDBJ databases">
        <title>The genome of Melipona quadrifasciata.</title>
        <authorList>
            <person name="Pan H."/>
            <person name="Kapheim K."/>
        </authorList>
    </citation>
    <scope>NUCLEOTIDE SEQUENCE [LARGE SCALE GENOMIC DNA]</scope>
    <source>
        <strain evidence="15">0111107301</strain>
        <tissue evidence="15">Whole body</tissue>
    </source>
</reference>
<keyword evidence="6 9" id="KW-0238">DNA-binding</keyword>
<accession>A0A0M9A4M4</accession>
<dbReference type="Pfam" id="PF00412">
    <property type="entry name" value="LIM"/>
    <property type="match status" value="2"/>
</dbReference>
<protein>
    <submittedName>
        <fullName evidence="15">LIM/homeobox protein Awh</fullName>
    </submittedName>
</protein>
<keyword evidence="16" id="KW-1185">Reference proteome</keyword>
<feature type="region of interest" description="Disordered" evidence="12">
    <location>
        <begin position="601"/>
        <end position="625"/>
    </location>
</feature>
<keyword evidence="4 10" id="KW-0862">Zinc</keyword>
<evidence type="ECO:0000256" key="4">
    <source>
        <dbReference type="ARBA" id="ARBA00022833"/>
    </source>
</evidence>
<evidence type="ECO:0000259" key="13">
    <source>
        <dbReference type="PROSITE" id="PS50023"/>
    </source>
</evidence>
<dbReference type="InterPro" id="IPR001781">
    <property type="entry name" value="Znf_LIM"/>
</dbReference>
<gene>
    <name evidence="15" type="ORF">WN51_10227</name>
</gene>
<evidence type="ECO:0000256" key="9">
    <source>
        <dbReference type="PROSITE-ProRule" id="PRU00108"/>
    </source>
</evidence>
<dbReference type="InterPro" id="IPR050453">
    <property type="entry name" value="LIM_Homeobox_TF"/>
</dbReference>
<dbReference type="GO" id="GO:0005634">
    <property type="term" value="C:nucleus"/>
    <property type="evidence" value="ECO:0007669"/>
    <property type="project" value="UniProtKB-SubCell"/>
</dbReference>
<feature type="domain" description="Homeobox" evidence="14">
    <location>
        <begin position="502"/>
        <end position="562"/>
    </location>
</feature>
<name>A0A0M9A4M4_9HYME</name>
<evidence type="ECO:0000256" key="8">
    <source>
        <dbReference type="ARBA" id="ARBA00023242"/>
    </source>
</evidence>
<feature type="compositionally biased region" description="Basic and acidic residues" evidence="12">
    <location>
        <begin position="290"/>
        <end position="311"/>
    </location>
</feature>
<sequence>MISDITHNENNFDINNLRCLNSLLTYKRGETLGTWFCMNIRGNQFGELQLRLNDSFSLRFGDLREPHRGHPNTFVGFHSALLPKLFDDTGTCTLLLGSLEQPSIFGQNEHFSNGTLTVNSRWALKGEWAPSGLKSVNLSITEEKERFDVGWITVQDIMEVIFTMGLTNRYWNTPNAPPSKNCIEISILKQAYCLNYPNHSSVVTGDNTVTISMSYFWQKSAKDQTNLRNLRSTNTTTMNSFEESPRNNPDLPSSKNETTGSKKKQPCPSTNSADRATEEKHSRNHSARTSRGENARRARNEEASRRQRSEIETETDCGDSILCSNNNNNNNNVNANNNNVASIKKAGGNITNNDNHDGMEMECGGCGESVRERTVLCVGGRTWHSRCLKCYACARPLHDQHSCFLRGMRLYCRHDYALTFGAKCAKCGRSVGAGDWVRRARERVYHLACFACDACSRQLSTGEQFALLDARLLCKAHYLDVVEGNNTSSSEDCDSEHGGKGSKTKRVRTTFTEEQLSVLQANFQIDSNPDGQDLERIAHVTGLSKRVTQVWFQNSRARQKKHSGKIKTQMHHSPPIQHHPGDLYSASVNMVGAYLGGYQGGSAGSESPGSPLTPLTPLTPTTPNHLQAQFCHQTGYQKRIV</sequence>
<dbReference type="AlphaFoldDB" id="A0A0M9A4M4"/>
<evidence type="ECO:0000256" key="2">
    <source>
        <dbReference type="ARBA" id="ARBA00022723"/>
    </source>
</evidence>
<keyword evidence="8 9" id="KW-0539">Nucleus</keyword>
<evidence type="ECO:0000256" key="6">
    <source>
        <dbReference type="ARBA" id="ARBA00023125"/>
    </source>
</evidence>
<dbReference type="InterPro" id="IPR009057">
    <property type="entry name" value="Homeodomain-like_sf"/>
</dbReference>
<feature type="DNA-binding region" description="Homeobox" evidence="9">
    <location>
        <begin position="504"/>
        <end position="563"/>
    </location>
</feature>
<dbReference type="SMART" id="SM00389">
    <property type="entry name" value="HOX"/>
    <property type="match status" value="1"/>
</dbReference>
<evidence type="ECO:0000313" key="15">
    <source>
        <dbReference type="EMBL" id="KOX77137.1"/>
    </source>
</evidence>
<feature type="compositionally biased region" description="Polar residues" evidence="12">
    <location>
        <begin position="246"/>
        <end position="259"/>
    </location>
</feature>
<dbReference type="Pfam" id="PF00046">
    <property type="entry name" value="Homeodomain"/>
    <property type="match status" value="1"/>
</dbReference>
<dbReference type="PROSITE" id="PS50071">
    <property type="entry name" value="HOMEOBOX_2"/>
    <property type="match status" value="1"/>
</dbReference>
<dbReference type="FunFam" id="1.10.10.60:FF:000027">
    <property type="entry name" value="LIM/homeobox protein Lhx9"/>
    <property type="match status" value="1"/>
</dbReference>
<keyword evidence="2 10" id="KW-0479">Metal-binding</keyword>
<dbReference type="OrthoDB" id="10068367at2759"/>
<feature type="domain" description="LIM zinc-binding" evidence="13">
    <location>
        <begin position="423"/>
        <end position="484"/>
    </location>
</feature>
<feature type="compositionally biased region" description="Low complexity" evidence="12">
    <location>
        <begin position="604"/>
        <end position="623"/>
    </location>
</feature>
<evidence type="ECO:0000256" key="12">
    <source>
        <dbReference type="SAM" id="MobiDB-lite"/>
    </source>
</evidence>
<evidence type="ECO:0000256" key="10">
    <source>
        <dbReference type="PROSITE-ProRule" id="PRU00125"/>
    </source>
</evidence>
<dbReference type="PROSITE" id="PS00478">
    <property type="entry name" value="LIM_DOMAIN_1"/>
    <property type="match status" value="1"/>
</dbReference>
<dbReference type="CDD" id="cd00086">
    <property type="entry name" value="homeodomain"/>
    <property type="match status" value="1"/>
</dbReference>
<feature type="domain" description="LIM zinc-binding" evidence="13">
    <location>
        <begin position="361"/>
        <end position="422"/>
    </location>
</feature>